<dbReference type="GO" id="GO:0008121">
    <property type="term" value="F:quinol-cytochrome-c reductase activity"/>
    <property type="evidence" value="ECO:0007669"/>
    <property type="project" value="UniProtKB-EC"/>
</dbReference>
<evidence type="ECO:0000256" key="6">
    <source>
        <dbReference type="ARBA" id="ARBA00019816"/>
    </source>
</evidence>
<keyword evidence="8" id="KW-1003">Cell membrane</keyword>
<feature type="transmembrane region" description="Helical" evidence="20">
    <location>
        <begin position="20"/>
        <end position="41"/>
    </location>
</feature>
<reference evidence="23 24" key="1">
    <citation type="submission" date="2016-10" db="EMBL/GenBank/DDBJ databases">
        <authorList>
            <person name="de Groot N.N."/>
        </authorList>
    </citation>
    <scope>NUCLEOTIDE SEQUENCE [LARGE SCALE GENOMIC DNA]</scope>
    <source>
        <strain evidence="23 24">DSM 16077</strain>
    </source>
</reference>
<keyword evidence="15" id="KW-0408">Iron</keyword>
<dbReference type="CDD" id="cd03470">
    <property type="entry name" value="Rieske_cytochrome_bc1"/>
    <property type="match status" value="1"/>
</dbReference>
<keyword evidence="10" id="KW-0001">2Fe-2S</keyword>
<dbReference type="EC" id="7.1.1.8" evidence="5 20"/>
<dbReference type="STRING" id="144026.SAMN04488568_102114"/>
<comment type="subunit">
    <text evidence="4 21">The main subunits of complex b-c1 are: cytochrome b, cytochrome c1 and the Rieske protein.</text>
</comment>
<dbReference type="FunFam" id="2.102.10.10:FF:000001">
    <property type="entry name" value="Cytochrome b-c1 complex subunit Rieske, mitochondrial"/>
    <property type="match status" value="1"/>
</dbReference>
<comment type="function">
    <text evidence="1">Component of the ubiquinol-cytochrome c reductase complex (complex III or cytochrome b-c1 complex), which is a respiratory chain that generates an electrochemical potential coupled to ATP synthesis.</text>
</comment>
<sequence>MTEQNGALGEHGQEPSRRDFIYIAATGAAAIGGGLAIWPFIDQMNPAADTLALGSIRVDVSTVTDGTEITVMWRGGPVFIRHRTQAMIDEARAVPLGDLPDEASRNLNAGMENASAADENRVLRPEYLIVKGNCTHLGCVPLGIGADTGDYDGWYCPCHGSHYDASARIRRGPAPENLPVPDYYFESETTVKIGLSPDEAAQSGWVAS</sequence>
<dbReference type="RefSeq" id="WP_091766185.1">
    <property type="nucleotide sequence ID" value="NZ_FNHG01000002.1"/>
</dbReference>
<dbReference type="InterPro" id="IPR006317">
    <property type="entry name" value="Ubiquinol_cyt_c_Rdtase_Fe-S-su"/>
</dbReference>
<dbReference type="InterPro" id="IPR017941">
    <property type="entry name" value="Rieske_2Fe-2S"/>
</dbReference>
<evidence type="ECO:0000256" key="8">
    <source>
        <dbReference type="ARBA" id="ARBA00022475"/>
    </source>
</evidence>
<evidence type="ECO:0000256" key="17">
    <source>
        <dbReference type="ARBA" id="ARBA00023136"/>
    </source>
</evidence>
<evidence type="ECO:0000256" key="10">
    <source>
        <dbReference type="ARBA" id="ARBA00022714"/>
    </source>
</evidence>
<dbReference type="PRINTS" id="PR00162">
    <property type="entry name" value="RIESKE"/>
</dbReference>
<evidence type="ECO:0000256" key="21">
    <source>
        <dbReference type="RuleBase" id="RU004497"/>
    </source>
</evidence>
<keyword evidence="14 20" id="KW-1133">Transmembrane helix</keyword>
<gene>
    <name evidence="23" type="ORF">SAMN04488568_102114</name>
</gene>
<keyword evidence="13 20" id="KW-0249">Electron transport</keyword>
<keyword evidence="24" id="KW-1185">Reference proteome</keyword>
<dbReference type="EMBL" id="FNHG01000002">
    <property type="protein sequence ID" value="SDL77880.1"/>
    <property type="molecule type" value="Genomic_DNA"/>
</dbReference>
<keyword evidence="17 20" id="KW-0472">Membrane</keyword>
<dbReference type="GO" id="GO:0046872">
    <property type="term" value="F:metal ion binding"/>
    <property type="evidence" value="ECO:0007669"/>
    <property type="project" value="UniProtKB-KW"/>
</dbReference>
<dbReference type="InterPro" id="IPR014349">
    <property type="entry name" value="Rieske_Fe-S_prot"/>
</dbReference>
<dbReference type="InterPro" id="IPR006311">
    <property type="entry name" value="TAT_signal"/>
</dbReference>
<evidence type="ECO:0000256" key="11">
    <source>
        <dbReference type="ARBA" id="ARBA00022723"/>
    </source>
</evidence>
<dbReference type="SUPFAM" id="SSF50022">
    <property type="entry name" value="ISP domain"/>
    <property type="match status" value="1"/>
</dbReference>
<dbReference type="PANTHER" id="PTHR10134">
    <property type="entry name" value="CYTOCHROME B-C1 COMPLEX SUBUNIT RIESKE, MITOCHONDRIAL"/>
    <property type="match status" value="1"/>
</dbReference>
<evidence type="ECO:0000256" key="19">
    <source>
        <dbReference type="ARBA" id="ARBA00029351"/>
    </source>
</evidence>
<evidence type="ECO:0000256" key="9">
    <source>
        <dbReference type="ARBA" id="ARBA00022692"/>
    </source>
</evidence>
<keyword evidence="16" id="KW-0411">Iron-sulfur</keyword>
<evidence type="ECO:0000256" key="13">
    <source>
        <dbReference type="ARBA" id="ARBA00022982"/>
    </source>
</evidence>
<proteinExistence type="inferred from homology"/>
<comment type="similarity">
    <text evidence="3">Belongs to the Rieske iron-sulfur protein family.</text>
</comment>
<evidence type="ECO:0000256" key="12">
    <source>
        <dbReference type="ARBA" id="ARBA00022967"/>
    </source>
</evidence>
<evidence type="ECO:0000256" key="15">
    <source>
        <dbReference type="ARBA" id="ARBA00023004"/>
    </source>
</evidence>
<keyword evidence="11" id="KW-0479">Metal-binding</keyword>
<evidence type="ECO:0000256" key="16">
    <source>
        <dbReference type="ARBA" id="ARBA00023014"/>
    </source>
</evidence>
<feature type="domain" description="Rieske" evidence="22">
    <location>
        <begin position="121"/>
        <end position="192"/>
    </location>
</feature>
<keyword evidence="12" id="KW-1278">Translocase</keyword>
<evidence type="ECO:0000256" key="2">
    <source>
        <dbReference type="ARBA" id="ARBA00004162"/>
    </source>
</evidence>
<evidence type="ECO:0000256" key="5">
    <source>
        <dbReference type="ARBA" id="ARBA00012951"/>
    </source>
</evidence>
<dbReference type="Pfam" id="PF10399">
    <property type="entry name" value="UCR_Fe-S_N"/>
    <property type="match status" value="1"/>
</dbReference>
<organism evidence="23 24">
    <name type="scientific">Maricaulis salignorans</name>
    <dbReference type="NCBI Taxonomy" id="144026"/>
    <lineage>
        <taxon>Bacteria</taxon>
        <taxon>Pseudomonadati</taxon>
        <taxon>Pseudomonadota</taxon>
        <taxon>Alphaproteobacteria</taxon>
        <taxon>Maricaulales</taxon>
        <taxon>Maricaulaceae</taxon>
        <taxon>Maricaulis</taxon>
    </lineage>
</organism>
<dbReference type="OrthoDB" id="9767869at2"/>
<comment type="catalytic activity">
    <reaction evidence="19 20">
        <text>a quinol + 2 Fe(III)-[cytochrome c](out) = a quinone + 2 Fe(II)-[cytochrome c](out) + 2 H(+)(out)</text>
        <dbReference type="Rhea" id="RHEA:11484"/>
        <dbReference type="Rhea" id="RHEA-COMP:10350"/>
        <dbReference type="Rhea" id="RHEA-COMP:14399"/>
        <dbReference type="ChEBI" id="CHEBI:15378"/>
        <dbReference type="ChEBI" id="CHEBI:24646"/>
        <dbReference type="ChEBI" id="CHEBI:29033"/>
        <dbReference type="ChEBI" id="CHEBI:29034"/>
        <dbReference type="ChEBI" id="CHEBI:132124"/>
        <dbReference type="EC" id="7.1.1.8"/>
    </reaction>
</comment>
<dbReference type="InterPro" id="IPR019470">
    <property type="entry name" value="Ubiq_cytC_Rdtase_Fe-S_su_TAT"/>
</dbReference>
<evidence type="ECO:0000256" key="20">
    <source>
        <dbReference type="RuleBase" id="RU004494"/>
    </source>
</evidence>
<comment type="cofactor">
    <cofactor evidence="20">
        <name>[2Fe-2S] cluster</name>
        <dbReference type="ChEBI" id="CHEBI:190135"/>
    </cofactor>
    <text evidence="20">Binds 1 [2Fe-2S] cluster per subunit.</text>
</comment>
<dbReference type="AlphaFoldDB" id="A0A1G9MUF8"/>
<evidence type="ECO:0000256" key="18">
    <source>
        <dbReference type="ARBA" id="ARBA00023157"/>
    </source>
</evidence>
<keyword evidence="7 20" id="KW-0813">Transport</keyword>
<evidence type="ECO:0000256" key="4">
    <source>
        <dbReference type="ARBA" id="ARBA00011649"/>
    </source>
</evidence>
<comment type="miscellaneous">
    <text evidence="20">The Rieske protein is a high potential 2Fe-2S protein.</text>
</comment>
<evidence type="ECO:0000313" key="24">
    <source>
        <dbReference type="Proteomes" id="UP000199759"/>
    </source>
</evidence>
<dbReference type="NCBIfam" id="TIGR01409">
    <property type="entry name" value="TAT_signal_seq"/>
    <property type="match status" value="1"/>
</dbReference>
<dbReference type="InterPro" id="IPR036922">
    <property type="entry name" value="Rieske_2Fe-2S_sf"/>
</dbReference>
<dbReference type="GO" id="GO:0051537">
    <property type="term" value="F:2 iron, 2 sulfur cluster binding"/>
    <property type="evidence" value="ECO:0007669"/>
    <property type="project" value="UniProtKB-KW"/>
</dbReference>
<dbReference type="GO" id="GO:0005886">
    <property type="term" value="C:plasma membrane"/>
    <property type="evidence" value="ECO:0007669"/>
    <property type="project" value="UniProtKB-SubCell"/>
</dbReference>
<dbReference type="Gene3D" id="2.102.10.10">
    <property type="entry name" value="Rieske [2Fe-2S] iron-sulphur domain"/>
    <property type="match status" value="1"/>
</dbReference>
<keyword evidence="18" id="KW-1015">Disulfide bond</keyword>
<evidence type="ECO:0000256" key="14">
    <source>
        <dbReference type="ARBA" id="ARBA00022989"/>
    </source>
</evidence>
<evidence type="ECO:0000256" key="3">
    <source>
        <dbReference type="ARBA" id="ARBA00010651"/>
    </source>
</evidence>
<name>A0A1G9MUF8_9PROT</name>
<comment type="subcellular location">
    <subcellularLocation>
        <location evidence="2">Cell membrane</location>
        <topology evidence="2">Single-pass membrane protein</topology>
    </subcellularLocation>
</comment>
<evidence type="ECO:0000259" key="22">
    <source>
        <dbReference type="PROSITE" id="PS51296"/>
    </source>
</evidence>
<dbReference type="NCBIfam" id="TIGR01416">
    <property type="entry name" value="Rieske_proteo"/>
    <property type="match status" value="1"/>
</dbReference>
<accession>A0A1G9MUF8</accession>
<evidence type="ECO:0000313" key="23">
    <source>
        <dbReference type="EMBL" id="SDL77880.1"/>
    </source>
</evidence>
<dbReference type="PROSITE" id="PS51296">
    <property type="entry name" value="RIESKE"/>
    <property type="match status" value="1"/>
</dbReference>
<dbReference type="InterPro" id="IPR019546">
    <property type="entry name" value="TAT_signal_bac_arc"/>
</dbReference>
<protein>
    <recommendedName>
        <fullName evidence="6 20">Ubiquinol-cytochrome c reductase iron-sulfur subunit</fullName>
        <ecNumber evidence="5 20">7.1.1.8</ecNumber>
    </recommendedName>
</protein>
<keyword evidence="9 20" id="KW-0812">Transmembrane</keyword>
<dbReference type="Pfam" id="PF00355">
    <property type="entry name" value="Rieske"/>
    <property type="match status" value="1"/>
</dbReference>
<dbReference type="InterPro" id="IPR005805">
    <property type="entry name" value="Rieske_Fe-S_prot_C"/>
</dbReference>
<dbReference type="PROSITE" id="PS51318">
    <property type="entry name" value="TAT"/>
    <property type="match status" value="1"/>
</dbReference>
<evidence type="ECO:0000256" key="7">
    <source>
        <dbReference type="ARBA" id="ARBA00022448"/>
    </source>
</evidence>
<dbReference type="Proteomes" id="UP000199759">
    <property type="component" value="Unassembled WGS sequence"/>
</dbReference>
<evidence type="ECO:0000256" key="1">
    <source>
        <dbReference type="ARBA" id="ARBA00002444"/>
    </source>
</evidence>
<dbReference type="Gene3D" id="1.20.5.510">
    <property type="entry name" value="Single helix bin"/>
    <property type="match status" value="1"/>
</dbReference>